<evidence type="ECO:0000256" key="1">
    <source>
        <dbReference type="SAM" id="MobiDB-lite"/>
    </source>
</evidence>
<comment type="caution">
    <text evidence="2">The sequence shown here is derived from an EMBL/GenBank/DDBJ whole genome shotgun (WGS) entry which is preliminary data.</text>
</comment>
<evidence type="ECO:0000313" key="2">
    <source>
        <dbReference type="EMBL" id="KAL0445821.1"/>
    </source>
</evidence>
<feature type="region of interest" description="Disordered" evidence="1">
    <location>
        <begin position="33"/>
        <end position="91"/>
    </location>
</feature>
<feature type="compositionally biased region" description="Pro residues" evidence="1">
    <location>
        <begin position="82"/>
        <end position="91"/>
    </location>
</feature>
<reference evidence="2" key="1">
    <citation type="submission" date="2020-06" db="EMBL/GenBank/DDBJ databases">
        <authorList>
            <person name="Li T."/>
            <person name="Hu X."/>
            <person name="Zhang T."/>
            <person name="Song X."/>
            <person name="Zhang H."/>
            <person name="Dai N."/>
            <person name="Sheng W."/>
            <person name="Hou X."/>
            <person name="Wei L."/>
        </authorList>
    </citation>
    <scope>NUCLEOTIDE SEQUENCE</scope>
    <source>
        <strain evidence="2">KEN1</strain>
        <tissue evidence="2">Leaf</tissue>
    </source>
</reference>
<organism evidence="2">
    <name type="scientific">Sesamum latifolium</name>
    <dbReference type="NCBI Taxonomy" id="2727402"/>
    <lineage>
        <taxon>Eukaryota</taxon>
        <taxon>Viridiplantae</taxon>
        <taxon>Streptophyta</taxon>
        <taxon>Embryophyta</taxon>
        <taxon>Tracheophyta</taxon>
        <taxon>Spermatophyta</taxon>
        <taxon>Magnoliopsida</taxon>
        <taxon>eudicotyledons</taxon>
        <taxon>Gunneridae</taxon>
        <taxon>Pentapetalae</taxon>
        <taxon>asterids</taxon>
        <taxon>lamiids</taxon>
        <taxon>Lamiales</taxon>
        <taxon>Pedaliaceae</taxon>
        <taxon>Sesamum</taxon>
    </lineage>
</organism>
<dbReference type="AlphaFoldDB" id="A0AAW2WWX8"/>
<protein>
    <submittedName>
        <fullName evidence="2">Uncharacterized protein</fullName>
    </submittedName>
</protein>
<accession>A0AAW2WWX8</accession>
<dbReference type="EMBL" id="JACGWN010000006">
    <property type="protein sequence ID" value="KAL0445821.1"/>
    <property type="molecule type" value="Genomic_DNA"/>
</dbReference>
<name>A0AAW2WWX8_9LAMI</name>
<reference evidence="2" key="2">
    <citation type="journal article" date="2024" name="Plant">
        <title>Genomic evolution and insights into agronomic trait innovations of Sesamum species.</title>
        <authorList>
            <person name="Miao H."/>
            <person name="Wang L."/>
            <person name="Qu L."/>
            <person name="Liu H."/>
            <person name="Sun Y."/>
            <person name="Le M."/>
            <person name="Wang Q."/>
            <person name="Wei S."/>
            <person name="Zheng Y."/>
            <person name="Lin W."/>
            <person name="Duan Y."/>
            <person name="Cao H."/>
            <person name="Xiong S."/>
            <person name="Wang X."/>
            <person name="Wei L."/>
            <person name="Li C."/>
            <person name="Ma Q."/>
            <person name="Ju M."/>
            <person name="Zhao R."/>
            <person name="Li G."/>
            <person name="Mu C."/>
            <person name="Tian Q."/>
            <person name="Mei H."/>
            <person name="Zhang T."/>
            <person name="Gao T."/>
            <person name="Zhang H."/>
        </authorList>
    </citation>
    <scope>NUCLEOTIDE SEQUENCE</scope>
    <source>
        <strain evidence="2">KEN1</strain>
    </source>
</reference>
<gene>
    <name evidence="2" type="ORF">Slati_1710000</name>
</gene>
<proteinExistence type="predicted"/>
<sequence>MLQLTHEALHQTIEDASAQATARAVAQYIAEHALPPQHPCRGQDAPLAPEDRRSQSAGMPSKRMSYEEEVNSRAAQPEDNYFPPPPPWGGM</sequence>